<dbReference type="GO" id="GO:0003400">
    <property type="term" value="P:regulation of COPII vesicle coating"/>
    <property type="evidence" value="ECO:0007669"/>
    <property type="project" value="TreeGrafter"/>
</dbReference>
<gene>
    <name evidence="13" type="ORF">EmuJ_000475200</name>
</gene>
<evidence type="ECO:0000256" key="3">
    <source>
        <dbReference type="ARBA" id="ARBA00022574"/>
    </source>
</evidence>
<keyword evidence="2" id="KW-0813">Transport</keyword>
<keyword evidence="7" id="KW-0931">ER-Golgi transport</keyword>
<dbReference type="EMBL" id="LN902843">
    <property type="protein sequence ID" value="CDS37503.1"/>
    <property type="molecule type" value="Genomic_DNA"/>
</dbReference>
<keyword evidence="6" id="KW-0256">Endoplasmic reticulum</keyword>
<dbReference type="OMA" id="PACIAVH"/>
<dbReference type="Gene3D" id="2.130.10.10">
    <property type="entry name" value="YVTN repeat-like/Quinoprotein amine dehydrogenase"/>
    <property type="match status" value="2"/>
</dbReference>
<comment type="subcellular location">
    <subcellularLocation>
        <location evidence="1">Endoplasmic reticulum membrane</location>
        <topology evidence="1">Single-pass membrane protein</topology>
    </subcellularLocation>
</comment>
<evidence type="ECO:0000256" key="10">
    <source>
        <dbReference type="ARBA" id="ARBA00023136"/>
    </source>
</evidence>
<evidence type="ECO:0000256" key="6">
    <source>
        <dbReference type="ARBA" id="ARBA00022824"/>
    </source>
</evidence>
<keyword evidence="9 12" id="KW-1133">Transmembrane helix</keyword>
<protein>
    <submittedName>
        <fullName evidence="13">Prolactin regulatory element binding protein</fullName>
    </submittedName>
</protein>
<feature type="region of interest" description="Disordered" evidence="11">
    <location>
        <begin position="323"/>
        <end position="352"/>
    </location>
</feature>
<evidence type="ECO:0000256" key="5">
    <source>
        <dbReference type="ARBA" id="ARBA00022737"/>
    </source>
</evidence>
<keyword evidence="10 12" id="KW-0472">Membrane</keyword>
<accession>A0A068XYI7</accession>
<keyword evidence="5" id="KW-0677">Repeat</keyword>
<name>A0A068XYI7_ECHMU</name>
<evidence type="ECO:0000256" key="9">
    <source>
        <dbReference type="ARBA" id="ARBA00022989"/>
    </source>
</evidence>
<feature type="region of interest" description="Disordered" evidence="11">
    <location>
        <begin position="657"/>
        <end position="678"/>
    </location>
</feature>
<proteinExistence type="predicted"/>
<evidence type="ECO:0000256" key="2">
    <source>
        <dbReference type="ARBA" id="ARBA00022448"/>
    </source>
</evidence>
<dbReference type="InterPro" id="IPR045260">
    <property type="entry name" value="Sec12-like"/>
</dbReference>
<reference evidence="13" key="1">
    <citation type="journal article" date="2013" name="Nature">
        <title>The genomes of four tapeworm species reveal adaptations to parasitism.</title>
        <authorList>
            <person name="Tsai I.J."/>
            <person name="Zarowiecki M."/>
            <person name="Holroyd N."/>
            <person name="Garciarrubio A."/>
            <person name="Sanchez-Flores A."/>
            <person name="Brooks K.L."/>
            <person name="Tracey A."/>
            <person name="Bobes R.J."/>
            <person name="Fragoso G."/>
            <person name="Sciutto E."/>
            <person name="Aslett M."/>
            <person name="Beasley H."/>
            <person name="Bennett H.M."/>
            <person name="Cai J."/>
            <person name="Camicia F."/>
            <person name="Clark R."/>
            <person name="Cucher M."/>
            <person name="De Silva N."/>
            <person name="Day T.A."/>
            <person name="Deplazes P."/>
            <person name="Estrada K."/>
            <person name="Fernandez C."/>
            <person name="Holland P.W."/>
            <person name="Hou J."/>
            <person name="Hu S."/>
            <person name="Huckvale T."/>
            <person name="Hung S.S."/>
            <person name="Kamenetzky L."/>
            <person name="Keane J.A."/>
            <person name="Kiss F."/>
            <person name="Koziol U."/>
            <person name="Lambert O."/>
            <person name="Liu K."/>
            <person name="Luo X."/>
            <person name="Luo Y."/>
            <person name="Macchiaroli N."/>
            <person name="Nichol S."/>
            <person name="Paps J."/>
            <person name="Parkinson J."/>
            <person name="Pouchkina-Stantcheva N."/>
            <person name="Riddiford N."/>
            <person name="Rosenzvit M."/>
            <person name="Salinas G."/>
            <person name="Wasmuth J.D."/>
            <person name="Zamanian M."/>
            <person name="Zheng Y."/>
            <person name="Cai X."/>
            <person name="Soberon X."/>
            <person name="Olson P.D."/>
            <person name="Laclette J.P."/>
            <person name="Brehm K."/>
            <person name="Berriman M."/>
            <person name="Garciarrubio A."/>
            <person name="Bobes R.J."/>
            <person name="Fragoso G."/>
            <person name="Sanchez-Flores A."/>
            <person name="Estrada K."/>
            <person name="Cevallos M.A."/>
            <person name="Morett E."/>
            <person name="Gonzalez V."/>
            <person name="Portillo T."/>
            <person name="Ochoa-Leyva A."/>
            <person name="Jose M.V."/>
            <person name="Sciutto E."/>
            <person name="Landa A."/>
            <person name="Jimenez L."/>
            <person name="Valdes V."/>
            <person name="Carrero J.C."/>
            <person name="Larralde C."/>
            <person name="Morales-Montor J."/>
            <person name="Limon-Lason J."/>
            <person name="Soberon X."/>
            <person name="Laclette J.P."/>
        </authorList>
    </citation>
    <scope>NUCLEOTIDE SEQUENCE [LARGE SCALE GENOMIC DNA]</scope>
</reference>
<dbReference type="PANTHER" id="PTHR23284:SF0">
    <property type="entry name" value="PROLACTIN REGULATORY ELEMENT-BINDING PROTEIN"/>
    <property type="match status" value="1"/>
</dbReference>
<evidence type="ECO:0000256" key="7">
    <source>
        <dbReference type="ARBA" id="ARBA00022892"/>
    </source>
</evidence>
<reference evidence="13" key="2">
    <citation type="submission" date="2015-11" db="EMBL/GenBank/DDBJ databases">
        <authorList>
            <person name="Zhang Y."/>
            <person name="Guo Z."/>
        </authorList>
    </citation>
    <scope>NUCLEOTIDE SEQUENCE</scope>
</reference>
<dbReference type="InterPro" id="IPR015943">
    <property type="entry name" value="WD40/YVTN_repeat-like_dom_sf"/>
</dbReference>
<dbReference type="PANTHER" id="PTHR23284">
    <property type="entry name" value="PROLACTIN REGULATORY ELEMENT BINDING PROTEIN"/>
    <property type="match status" value="1"/>
</dbReference>
<dbReference type="GO" id="GO:0005085">
    <property type="term" value="F:guanyl-nucleotide exchange factor activity"/>
    <property type="evidence" value="ECO:0007669"/>
    <property type="project" value="InterPro"/>
</dbReference>
<dbReference type="GO" id="GO:0015031">
    <property type="term" value="P:protein transport"/>
    <property type="evidence" value="ECO:0007669"/>
    <property type="project" value="UniProtKB-KW"/>
</dbReference>
<sequence length="1148" mass="126011">MSRFVREYATVECVPPISAELLTQLGTPSVCGGGGGVRGGQVISFRGMTAVADFERNIASQRFGSFKQLQDNLTAFSDFSYYHEGTQNRERFVYKYLDLKCAYAKKRNCTAYCNVRCRRNFMYIRCWSMEHNHPPDPPDTSTLVDCTESFKCTFTSMIFDSFQELEAKIRELEQMTGTRFTKYSTRMLPESSEHKTRLVYERVNYGCIHSGKTKQRNSAYIGVRSQKIGCQARIRACIAKDKLKVMLYSMKHNHIVSNSYRSSGSMQKPFLYDDLSLSPGHAYGKVDGEDAEVDFELDLPNLAATAANGFRDDDLPAMPIVLKKTRSSHSRTSDGKTKRTRRSQSYGDEERNKCDAFPEADTLPFYESPTNYLQIRDPKLQTNGCYVDQIKTEDFYACGSGGMEERWRRVEPMIAPAKATTTSKNVKVVLSPLTYMDLFLDELSKGGFMGAHCFQAAQTRYCYTLASAGLFGLSTIMRQSSRPDRTILYRFSYPVYQLKVIGPNTLLAAGGGGNSKTGVPNRIDVIHFDRPACAPISQDANEALIPANTTLIGGLNIKHEAIMHMTLGCQSPGAASILALEGSTCQEYFLHANDLEPSTIANEILTEQESAISSTGVARYIQHQHTPSSASSSSEDNHYNTGVSSTTMARRFSARTTLSEASQVAKKTPADSSGEEQLPWTCEALRSVSVAPTKALMERRRLDSCSSTGSVSALLDDGDELTCITSGGPAGGGWCAVGTVHGGVALIDRYALVEETRYSLSPRSPSNASYAFTFDNNEEDVIFPLQPFCTLPDASGGRCAPVCDVALSAANFVTITTTASKGSGSAHHSVTPLLATISGRPMGSLLCIWRLPFCPDPATTKRVKFAMDAGGGREADWAVTSSPLLYAEVKMENACISMEQKKPGQSRSKRSENGTRFRHCEFLRWTHRRPTEEGGLFIFLATTEQPVSPTTRSVCHLSVWLVPLPISAPFTSAAISGPQPVLGLQRFAAVPLPPGEIPACIAVHPSSHRGLIALGTMEGSVDVFMISLRDRSLVRVYSMPKAHPIFVTSLTFLPPRDQQHNAASGNNNTEQHRQLPLHYELVSSSADRVIRWHRGPSLQHIALTAAGRSSCSTVAASFLFLLVMALPLLLPFLHALLETLSTSLDSKK</sequence>
<feature type="transmembrane region" description="Helical" evidence="12">
    <location>
        <begin position="1118"/>
        <end position="1137"/>
    </location>
</feature>
<evidence type="ECO:0000256" key="4">
    <source>
        <dbReference type="ARBA" id="ARBA00022692"/>
    </source>
</evidence>
<evidence type="ECO:0000313" key="13">
    <source>
        <dbReference type="EMBL" id="CDS37503.1"/>
    </source>
</evidence>
<keyword evidence="3" id="KW-0853">WD repeat</keyword>
<dbReference type="Proteomes" id="UP000017246">
    <property type="component" value="Unassembled WGS sequence"/>
</dbReference>
<evidence type="ECO:0000256" key="12">
    <source>
        <dbReference type="SAM" id="Phobius"/>
    </source>
</evidence>
<dbReference type="AlphaFoldDB" id="A0A068XYI7"/>
<evidence type="ECO:0000256" key="11">
    <source>
        <dbReference type="SAM" id="MobiDB-lite"/>
    </source>
</evidence>
<organism evidence="13 14">
    <name type="scientific">Echinococcus multilocularis</name>
    <name type="common">Fox tapeworm</name>
    <dbReference type="NCBI Taxonomy" id="6211"/>
    <lineage>
        <taxon>Eukaryota</taxon>
        <taxon>Metazoa</taxon>
        <taxon>Spiralia</taxon>
        <taxon>Lophotrochozoa</taxon>
        <taxon>Platyhelminthes</taxon>
        <taxon>Cestoda</taxon>
        <taxon>Eucestoda</taxon>
        <taxon>Cyclophyllidea</taxon>
        <taxon>Taeniidae</taxon>
        <taxon>Echinococcus</taxon>
    </lineage>
</organism>
<evidence type="ECO:0000313" key="14">
    <source>
        <dbReference type="Proteomes" id="UP000017246"/>
    </source>
</evidence>
<dbReference type="GO" id="GO:0006888">
    <property type="term" value="P:endoplasmic reticulum to Golgi vesicle-mediated transport"/>
    <property type="evidence" value="ECO:0007669"/>
    <property type="project" value="TreeGrafter"/>
</dbReference>
<keyword evidence="8" id="KW-0653">Protein transport</keyword>
<keyword evidence="14" id="KW-1185">Reference proteome</keyword>
<evidence type="ECO:0000256" key="1">
    <source>
        <dbReference type="ARBA" id="ARBA00004389"/>
    </source>
</evidence>
<evidence type="ECO:0000256" key="8">
    <source>
        <dbReference type="ARBA" id="ARBA00022927"/>
    </source>
</evidence>
<feature type="region of interest" description="Disordered" evidence="11">
    <location>
        <begin position="622"/>
        <end position="642"/>
    </location>
</feature>
<dbReference type="GO" id="GO:0005789">
    <property type="term" value="C:endoplasmic reticulum membrane"/>
    <property type="evidence" value="ECO:0007669"/>
    <property type="project" value="UniProtKB-SubCell"/>
</dbReference>
<keyword evidence="4 12" id="KW-0812">Transmembrane</keyword>
<dbReference type="OrthoDB" id="2013972at2759"/>
<dbReference type="STRING" id="6211.A0A068XYI7"/>